<evidence type="ECO:0000259" key="1">
    <source>
        <dbReference type="SMART" id="SM00986"/>
    </source>
</evidence>
<evidence type="ECO:0000313" key="2">
    <source>
        <dbReference type="EMBL" id="EXM39470.1"/>
    </source>
</evidence>
<dbReference type="Gene3D" id="3.40.470.10">
    <property type="entry name" value="Uracil-DNA glycosylase-like domain"/>
    <property type="match status" value="1"/>
</dbReference>
<dbReference type="EMBL" id="JEOB01000002">
    <property type="protein sequence ID" value="EXM39470.1"/>
    <property type="molecule type" value="Genomic_DNA"/>
</dbReference>
<proteinExistence type="predicted"/>
<dbReference type="Proteomes" id="UP000021369">
    <property type="component" value="Unassembled WGS sequence"/>
</dbReference>
<dbReference type="InterPro" id="IPR005122">
    <property type="entry name" value="Uracil-DNA_glycosylase-like"/>
</dbReference>
<evidence type="ECO:0000313" key="3">
    <source>
        <dbReference type="Proteomes" id="UP000021369"/>
    </source>
</evidence>
<dbReference type="SMART" id="SM00986">
    <property type="entry name" value="UDG"/>
    <property type="match status" value="1"/>
</dbReference>
<protein>
    <submittedName>
        <fullName evidence="2">DNA glycosylase</fullName>
    </submittedName>
</protein>
<dbReference type="InterPro" id="IPR036895">
    <property type="entry name" value="Uracil-DNA_glycosylase-like_sf"/>
</dbReference>
<reference evidence="2 3" key="1">
    <citation type="submission" date="2013-06" db="EMBL/GenBank/DDBJ databases">
        <title>Rumen cellulosomics: divergent fiber-degrading strategies revealed by comparative genome-wide analysis of six Ruminococcal strains.</title>
        <authorList>
            <person name="Dassa B."/>
            <person name="Borovok I."/>
            <person name="Lamed R."/>
            <person name="Flint H."/>
            <person name="Yeoman C.J."/>
            <person name="White B."/>
            <person name="Bayer E.A."/>
        </authorList>
    </citation>
    <scope>NUCLEOTIDE SEQUENCE [LARGE SCALE GENOMIC DNA]</scope>
    <source>
        <strain evidence="2 3">SY3</strain>
    </source>
</reference>
<name>A0A011WR57_RUMAL</name>
<dbReference type="RefSeq" id="WP_037286105.1">
    <property type="nucleotide sequence ID" value="NZ_JEOB01000002.1"/>
</dbReference>
<comment type="caution">
    <text evidence="2">The sequence shown here is derived from an EMBL/GenBank/DDBJ whole genome shotgun (WGS) entry which is preliminary data.</text>
</comment>
<dbReference type="OrthoDB" id="9799921at2"/>
<sequence length="177" mass="19903">MGEYTHIIHSFEPVFNKNSRVLILGSLPSVKSREYGFYYGHPRNRFWKVTAALVGKPVPVTIEEKKAFLLDSHIAVWDVIAECDIIGSSDASIKNVRAADISVITYLCPDIAVFTNGGTASSLYDRHILPNSDRPAVRLPSTSPANAAWNTERLTEEWKRLISPYLFQNTENNFTNM</sequence>
<dbReference type="CDD" id="cd10032">
    <property type="entry name" value="UDG-F6_HDG"/>
    <property type="match status" value="1"/>
</dbReference>
<gene>
    <name evidence="2" type="ORF">RASY3_06150</name>
</gene>
<feature type="domain" description="Uracil-DNA glycosylase-like" evidence="1">
    <location>
        <begin position="12"/>
        <end position="159"/>
    </location>
</feature>
<dbReference type="PATRIC" id="fig|1341156.4.peg.1645"/>
<dbReference type="NCBIfam" id="TIGR04274">
    <property type="entry name" value="hypoxanDNAglyco"/>
    <property type="match status" value="1"/>
</dbReference>
<dbReference type="Pfam" id="PF03167">
    <property type="entry name" value="UDG"/>
    <property type="match status" value="1"/>
</dbReference>
<keyword evidence="3" id="KW-1185">Reference proteome</keyword>
<dbReference type="InterPro" id="IPR026353">
    <property type="entry name" value="Hypoxan-DNA_Glyclase"/>
</dbReference>
<accession>A0A011WR57</accession>
<dbReference type="SMART" id="SM00987">
    <property type="entry name" value="UreE_C"/>
    <property type="match status" value="1"/>
</dbReference>
<dbReference type="SUPFAM" id="SSF52141">
    <property type="entry name" value="Uracil-DNA glycosylase-like"/>
    <property type="match status" value="1"/>
</dbReference>
<dbReference type="AlphaFoldDB" id="A0A011WR57"/>
<organism evidence="2 3">
    <name type="scientific">Ruminococcus albus SY3</name>
    <dbReference type="NCBI Taxonomy" id="1341156"/>
    <lineage>
        <taxon>Bacteria</taxon>
        <taxon>Bacillati</taxon>
        <taxon>Bacillota</taxon>
        <taxon>Clostridia</taxon>
        <taxon>Eubacteriales</taxon>
        <taxon>Oscillospiraceae</taxon>
        <taxon>Ruminococcus</taxon>
    </lineage>
</organism>